<dbReference type="KEGG" id="mcui:G8O30_10615"/>
<dbReference type="EMBL" id="CP049742">
    <property type="protein sequence ID" value="QPC47368.1"/>
    <property type="molecule type" value="Genomic_DNA"/>
</dbReference>
<evidence type="ECO:0000313" key="1">
    <source>
        <dbReference type="EMBL" id="QPC47368.1"/>
    </source>
</evidence>
<dbReference type="Proteomes" id="UP000593626">
    <property type="component" value="Chromosome"/>
</dbReference>
<gene>
    <name evidence="1" type="ORF">G8O30_10615</name>
</gene>
<reference evidence="1 2" key="1">
    <citation type="submission" date="2019-07" db="EMBL/GenBank/DDBJ databases">
        <title>Genome sequence of 2 isolates from Red Sea Mangroves.</title>
        <authorList>
            <person name="Sefrji F."/>
            <person name="Michoud G."/>
            <person name="Merlino G."/>
            <person name="Daffonchio D."/>
        </authorList>
    </citation>
    <scope>NUCLEOTIDE SEQUENCE [LARGE SCALE GENOMIC DNA]</scope>
    <source>
        <strain evidence="1 2">R1DC41</strain>
    </source>
</reference>
<name>A0A7S8CCQ0_9BACI</name>
<dbReference type="RefSeq" id="WP_239672040.1">
    <property type="nucleotide sequence ID" value="NZ_CP049742.1"/>
</dbReference>
<dbReference type="AlphaFoldDB" id="A0A7S8CCQ0"/>
<keyword evidence="2" id="KW-1185">Reference proteome</keyword>
<accession>A0A7S8CCQ0</accession>
<proteinExistence type="predicted"/>
<sequence>MMDKQVEIDLTTLYGSIKGLNEYLNVSEKMIRNYKDFCNGDYSVDDFLNYINVSEQQLLSGDLKLSTLHVTTNNDNCSSIKKYGLVSLQKAITIDTPLGNYLKQKGILIDLEEKRITFNGNTFDIGRKFEKFNMFADDDENVLTMIIYKLFEDCQVNSFFGSDNVLDYGGYCSDRPEFLYNLAELLKDQSIIYDWERDKKTKCYVIKFNVPLSNIIDFTFFDEMDFALKKHEIEYLDQEEIEIKKRKWVVHQLLANVFDENYLREYTCFVKPELSIPPKDIIKIYTPEEYLEAYNI</sequence>
<evidence type="ECO:0000313" key="2">
    <source>
        <dbReference type="Proteomes" id="UP000593626"/>
    </source>
</evidence>
<protein>
    <submittedName>
        <fullName evidence="1">Uncharacterized protein</fullName>
    </submittedName>
</protein>
<organism evidence="1 2">
    <name type="scientific">Mangrovibacillus cuniculi</name>
    <dbReference type="NCBI Taxonomy" id="2593652"/>
    <lineage>
        <taxon>Bacteria</taxon>
        <taxon>Bacillati</taxon>
        <taxon>Bacillota</taxon>
        <taxon>Bacilli</taxon>
        <taxon>Bacillales</taxon>
        <taxon>Bacillaceae</taxon>
        <taxon>Mangrovibacillus</taxon>
    </lineage>
</organism>